<dbReference type="Proteomes" id="UP001589890">
    <property type="component" value="Unassembled WGS sequence"/>
</dbReference>
<feature type="chain" id="PRO_5045769548" evidence="5">
    <location>
        <begin position="28"/>
        <end position="574"/>
    </location>
</feature>
<dbReference type="InterPro" id="IPR013595">
    <property type="entry name" value="Pept_S33_TAP-like_C"/>
</dbReference>
<keyword evidence="9" id="KW-1185">Reference proteome</keyword>
<accession>A0ABV6QKA4</accession>
<organism evidence="8 9">
    <name type="scientific">Kribbella deserti</name>
    <dbReference type="NCBI Taxonomy" id="1926257"/>
    <lineage>
        <taxon>Bacteria</taxon>
        <taxon>Bacillati</taxon>
        <taxon>Actinomycetota</taxon>
        <taxon>Actinomycetes</taxon>
        <taxon>Propionibacteriales</taxon>
        <taxon>Kribbellaceae</taxon>
        <taxon>Kribbella</taxon>
    </lineage>
</organism>
<dbReference type="PANTHER" id="PTHR43248:SF29">
    <property type="entry name" value="TRIPEPTIDYL AMINOPEPTIDASE"/>
    <property type="match status" value="1"/>
</dbReference>
<comment type="similarity">
    <text evidence="1">Belongs to the peptidase S33 family.</text>
</comment>
<keyword evidence="3 8" id="KW-0378">Hydrolase</keyword>
<evidence type="ECO:0000256" key="4">
    <source>
        <dbReference type="SAM" id="MobiDB-lite"/>
    </source>
</evidence>
<feature type="domain" description="Peptidase S33 tripeptidyl aminopeptidase-like C-terminal" evidence="7">
    <location>
        <begin position="437"/>
        <end position="532"/>
    </location>
</feature>
<dbReference type="EMBL" id="JBHLTC010000018">
    <property type="protein sequence ID" value="MFC0625084.1"/>
    <property type="molecule type" value="Genomic_DNA"/>
</dbReference>
<dbReference type="Pfam" id="PF00561">
    <property type="entry name" value="Abhydrolase_1"/>
    <property type="match status" value="1"/>
</dbReference>
<evidence type="ECO:0000313" key="9">
    <source>
        <dbReference type="Proteomes" id="UP001589890"/>
    </source>
</evidence>
<feature type="region of interest" description="Disordered" evidence="4">
    <location>
        <begin position="537"/>
        <end position="557"/>
    </location>
</feature>
<evidence type="ECO:0000256" key="1">
    <source>
        <dbReference type="ARBA" id="ARBA00010088"/>
    </source>
</evidence>
<proteinExistence type="inferred from homology"/>
<dbReference type="SUPFAM" id="SSF53474">
    <property type="entry name" value="alpha/beta-Hydrolases"/>
    <property type="match status" value="1"/>
</dbReference>
<reference evidence="8 9" key="1">
    <citation type="submission" date="2024-09" db="EMBL/GenBank/DDBJ databases">
        <authorList>
            <person name="Sun Q."/>
            <person name="Mori K."/>
        </authorList>
    </citation>
    <scope>NUCLEOTIDE SEQUENCE [LARGE SCALE GENOMIC DNA]</scope>
    <source>
        <strain evidence="8 9">CGMCC 1.15906</strain>
    </source>
</reference>
<dbReference type="Pfam" id="PF08386">
    <property type="entry name" value="Abhydrolase_4"/>
    <property type="match status" value="1"/>
</dbReference>
<keyword evidence="2 5" id="KW-0732">Signal</keyword>
<dbReference type="PANTHER" id="PTHR43248">
    <property type="entry name" value="2-SUCCINYL-6-HYDROXY-2,4-CYCLOHEXADIENE-1-CARBOXYLATE SYNTHASE"/>
    <property type="match status" value="1"/>
</dbReference>
<feature type="domain" description="AB hydrolase-1" evidence="6">
    <location>
        <begin position="105"/>
        <end position="291"/>
    </location>
</feature>
<feature type="compositionally biased region" description="Low complexity" evidence="4">
    <location>
        <begin position="548"/>
        <end position="557"/>
    </location>
</feature>
<feature type="signal peptide" evidence="5">
    <location>
        <begin position="1"/>
        <end position="27"/>
    </location>
</feature>
<dbReference type="InterPro" id="IPR029058">
    <property type="entry name" value="AB_hydrolase_fold"/>
</dbReference>
<evidence type="ECO:0000259" key="7">
    <source>
        <dbReference type="Pfam" id="PF08386"/>
    </source>
</evidence>
<dbReference type="InterPro" id="IPR000073">
    <property type="entry name" value="AB_hydrolase_1"/>
</dbReference>
<evidence type="ECO:0000256" key="5">
    <source>
        <dbReference type="SAM" id="SignalP"/>
    </source>
</evidence>
<name>A0ABV6QKA4_9ACTN</name>
<dbReference type="Gene3D" id="3.40.50.1820">
    <property type="entry name" value="alpha/beta hydrolase"/>
    <property type="match status" value="1"/>
</dbReference>
<protein>
    <submittedName>
        <fullName evidence="8">Alpha/beta hydrolase</fullName>
    </submittedName>
</protein>
<gene>
    <name evidence="8" type="ORF">ACFFGN_13480</name>
</gene>
<evidence type="ECO:0000259" key="6">
    <source>
        <dbReference type="Pfam" id="PF00561"/>
    </source>
</evidence>
<evidence type="ECO:0000256" key="2">
    <source>
        <dbReference type="ARBA" id="ARBA00022729"/>
    </source>
</evidence>
<dbReference type="GO" id="GO:0016787">
    <property type="term" value="F:hydrolase activity"/>
    <property type="evidence" value="ECO:0007669"/>
    <property type="project" value="UniProtKB-KW"/>
</dbReference>
<dbReference type="RefSeq" id="WP_380047135.1">
    <property type="nucleotide sequence ID" value="NZ_JBHLTC010000018.1"/>
</dbReference>
<evidence type="ECO:0000256" key="3">
    <source>
        <dbReference type="ARBA" id="ARBA00022801"/>
    </source>
</evidence>
<dbReference type="InterPro" id="IPR051601">
    <property type="entry name" value="Serine_prot/Carboxylest_S33"/>
</dbReference>
<evidence type="ECO:0000313" key="8">
    <source>
        <dbReference type="EMBL" id="MFC0625084.1"/>
    </source>
</evidence>
<sequence length="574" mass="62436">MKFRALAGSLGAGALALTFIPGPGATAASADLIVTVQPTRTVVAERYLEQEPTWKKCGEPGLRTQCAMVTVPRDWNNQGAGVDLEVAVSRVAPKKGKPSRIVVGNPGGPGAPGLGMAPFLASRPALAKGHLAVGFDPRGTGNSSNVTCDGSPMFTMDARDRDEENLDLIADAAELTSTYCERQSRDLLPFVTTEQTVKDLDLIRELLGFDHLDFVGYSGGTWLGAYYQTYFPEHVGRFVLDSNTDFTQPWQTTFEAQPEAFERRFREDFAGWAAKYHGRLQLGRTPAQVVAYYERLRAKLKAEPAIESFLDGMIVVRYDQNTLDGMIANSMYSKQDFQSLAEDLRFINDLRDTMAKKGAKAAQRKVDALPAAVKLAHAKRGKQAMQRRLGFGLPLSDDASNSTFFAITCNDTEWPRGQGYADDLSAELGPRYPLLGWSANQNPCYYWDRPSLDMPVPTGEGLPTTLMVQSDHDPATNVSLAMDAHEQYAGSRLVRVAGEGDHGIYGGINQCVDKVVDAFLTTGRSPAMDVVCQGEGIPAPRQREPEPATAMSATASTGSPLARIARYNKTLSGF</sequence>
<comment type="caution">
    <text evidence="8">The sequence shown here is derived from an EMBL/GenBank/DDBJ whole genome shotgun (WGS) entry which is preliminary data.</text>
</comment>